<evidence type="ECO:0000256" key="6">
    <source>
        <dbReference type="ARBA" id="ARBA00022989"/>
    </source>
</evidence>
<dbReference type="PANTHER" id="PTHR48090">
    <property type="entry name" value="UNDECAPRENYL-PHOSPHATE 4-DEOXY-4-FORMAMIDO-L-ARABINOSE TRANSFERASE-RELATED"/>
    <property type="match status" value="1"/>
</dbReference>
<evidence type="ECO:0000256" key="8">
    <source>
        <dbReference type="SAM" id="Phobius"/>
    </source>
</evidence>
<gene>
    <name evidence="10" type="ORF">B0I29_1143</name>
</gene>
<comment type="similarity">
    <text evidence="2">Belongs to the glycosyltransferase 2 family.</text>
</comment>
<dbReference type="CDD" id="cd04187">
    <property type="entry name" value="DPM1_like_bac"/>
    <property type="match status" value="1"/>
</dbReference>
<dbReference type="GO" id="GO:0005886">
    <property type="term" value="C:plasma membrane"/>
    <property type="evidence" value="ECO:0007669"/>
    <property type="project" value="TreeGrafter"/>
</dbReference>
<keyword evidence="5 8" id="KW-0812">Transmembrane</keyword>
<dbReference type="InterPro" id="IPR050256">
    <property type="entry name" value="Glycosyltransferase_2"/>
</dbReference>
<protein>
    <submittedName>
        <fullName evidence="10">Dolichol-phosphate mannosyltransferase</fullName>
    </submittedName>
</protein>
<feature type="transmembrane region" description="Helical" evidence="8">
    <location>
        <begin position="221"/>
        <end position="245"/>
    </location>
</feature>
<comment type="caution">
    <text evidence="10">The sequence shown here is derived from an EMBL/GenBank/DDBJ whole genome shotgun (WGS) entry which is preliminary data.</text>
</comment>
<dbReference type="SUPFAM" id="SSF53448">
    <property type="entry name" value="Nucleotide-diphospho-sugar transferases"/>
    <property type="match status" value="1"/>
</dbReference>
<evidence type="ECO:0000256" key="4">
    <source>
        <dbReference type="ARBA" id="ARBA00022679"/>
    </source>
</evidence>
<dbReference type="Proteomes" id="UP000249341">
    <property type="component" value="Unassembled WGS sequence"/>
</dbReference>
<dbReference type="Gene3D" id="3.90.550.10">
    <property type="entry name" value="Spore Coat Polysaccharide Biosynthesis Protein SpsA, Chain A"/>
    <property type="match status" value="1"/>
</dbReference>
<dbReference type="InterPro" id="IPR029044">
    <property type="entry name" value="Nucleotide-diphossugar_trans"/>
</dbReference>
<dbReference type="AlphaFoldDB" id="A0A327ZDG8"/>
<keyword evidence="6 8" id="KW-1133">Transmembrane helix</keyword>
<reference evidence="10 11" key="1">
    <citation type="submission" date="2018-06" db="EMBL/GenBank/DDBJ databases">
        <title>Genomic Encyclopedia of Type Strains, Phase III (KMG-III): the genomes of soil and plant-associated and newly described type strains.</title>
        <authorList>
            <person name="Whitman W."/>
        </authorList>
    </citation>
    <scope>NUCLEOTIDE SEQUENCE [LARGE SCALE GENOMIC DNA]</scope>
    <source>
        <strain evidence="10 11">CGMCC 4.7090</strain>
    </source>
</reference>
<dbReference type="PANTHER" id="PTHR48090:SF1">
    <property type="entry name" value="PROPHAGE BACTOPRENOL GLUCOSYL TRANSFERASE HOMOLOG"/>
    <property type="match status" value="1"/>
</dbReference>
<keyword evidence="7 8" id="KW-0472">Membrane</keyword>
<dbReference type="OrthoDB" id="9811884at2"/>
<dbReference type="GO" id="GO:0016757">
    <property type="term" value="F:glycosyltransferase activity"/>
    <property type="evidence" value="ECO:0007669"/>
    <property type="project" value="UniProtKB-KW"/>
</dbReference>
<dbReference type="Pfam" id="PF00535">
    <property type="entry name" value="Glycos_transf_2"/>
    <property type="match status" value="1"/>
</dbReference>
<name>A0A327ZDG8_9ACTN</name>
<accession>A0A327ZDG8</accession>
<feature type="domain" description="Glycosyltransferase 2-like" evidence="9">
    <location>
        <begin position="1"/>
        <end position="158"/>
    </location>
</feature>
<evidence type="ECO:0000256" key="2">
    <source>
        <dbReference type="ARBA" id="ARBA00006739"/>
    </source>
</evidence>
<sequence>MYNEEAVLPLLVERLRPVLDGLREPYEVVAVDDGSTDHTAAVLIGLRRNWPELRVVRLRRNSGHQAALSAGLFSARGEYVASIDADLQDPPEKITEMLDVARKHQLDIVYGVRTDRSTDTFFKRWTAGAYYNLIRRLVGKNVPSQAGDFRLLSRTTVEALRELPERAPVLRLIVPWIGFPSGQVAYVREERAAGSTKYPLGKMIKLATESITSFSAAPLRLATWLGLIGVGICSLLLVMALVAYLMDETVPGWSSQFVASLFLGAVQLLCLGLLGEYVGRIYTAVQDRPTFYIASDTAENSANAGTAENTETQAAGAGR</sequence>
<evidence type="ECO:0000313" key="11">
    <source>
        <dbReference type="Proteomes" id="UP000249341"/>
    </source>
</evidence>
<comment type="subcellular location">
    <subcellularLocation>
        <location evidence="1">Membrane</location>
        <topology evidence="1">Multi-pass membrane protein</topology>
    </subcellularLocation>
</comment>
<evidence type="ECO:0000256" key="3">
    <source>
        <dbReference type="ARBA" id="ARBA00022676"/>
    </source>
</evidence>
<keyword evidence="11" id="KW-1185">Reference proteome</keyword>
<dbReference type="InterPro" id="IPR001173">
    <property type="entry name" value="Glyco_trans_2-like"/>
</dbReference>
<proteinExistence type="inferred from homology"/>
<dbReference type="EMBL" id="QLMJ01000014">
    <property type="protein sequence ID" value="RAK31755.1"/>
    <property type="molecule type" value="Genomic_DNA"/>
</dbReference>
<evidence type="ECO:0000256" key="5">
    <source>
        <dbReference type="ARBA" id="ARBA00022692"/>
    </source>
</evidence>
<evidence type="ECO:0000256" key="1">
    <source>
        <dbReference type="ARBA" id="ARBA00004141"/>
    </source>
</evidence>
<feature type="transmembrane region" description="Helical" evidence="8">
    <location>
        <begin position="257"/>
        <end position="278"/>
    </location>
</feature>
<keyword evidence="3 10" id="KW-0328">Glycosyltransferase</keyword>
<keyword evidence="4 10" id="KW-0808">Transferase</keyword>
<evidence type="ECO:0000256" key="7">
    <source>
        <dbReference type="ARBA" id="ARBA00023136"/>
    </source>
</evidence>
<evidence type="ECO:0000259" key="9">
    <source>
        <dbReference type="Pfam" id="PF00535"/>
    </source>
</evidence>
<organism evidence="10 11">
    <name type="scientific">Actinoplanes lutulentus</name>
    <dbReference type="NCBI Taxonomy" id="1287878"/>
    <lineage>
        <taxon>Bacteria</taxon>
        <taxon>Bacillati</taxon>
        <taxon>Actinomycetota</taxon>
        <taxon>Actinomycetes</taxon>
        <taxon>Micromonosporales</taxon>
        <taxon>Micromonosporaceae</taxon>
        <taxon>Actinoplanes</taxon>
    </lineage>
</organism>
<evidence type="ECO:0000313" key="10">
    <source>
        <dbReference type="EMBL" id="RAK31755.1"/>
    </source>
</evidence>